<organism evidence="1 2">
    <name type="scientific">Toxocara canis</name>
    <name type="common">Canine roundworm</name>
    <dbReference type="NCBI Taxonomy" id="6265"/>
    <lineage>
        <taxon>Eukaryota</taxon>
        <taxon>Metazoa</taxon>
        <taxon>Ecdysozoa</taxon>
        <taxon>Nematoda</taxon>
        <taxon>Chromadorea</taxon>
        <taxon>Rhabditida</taxon>
        <taxon>Spirurina</taxon>
        <taxon>Ascaridomorpha</taxon>
        <taxon>Ascaridoidea</taxon>
        <taxon>Toxocaridae</taxon>
        <taxon>Toxocara</taxon>
    </lineage>
</organism>
<gene>
    <name evidence="1" type="ORF">Tcan_16729</name>
</gene>
<accession>A0A0B2VAU8</accession>
<proteinExistence type="predicted"/>
<dbReference type="STRING" id="6265.A0A0B2VAU8"/>
<protein>
    <submittedName>
        <fullName evidence="1">Uncharacterized protein</fullName>
    </submittedName>
</protein>
<evidence type="ECO:0000313" key="1">
    <source>
        <dbReference type="EMBL" id="KHN78582.1"/>
    </source>
</evidence>
<dbReference type="OrthoDB" id="10004999at2759"/>
<reference evidence="1 2" key="1">
    <citation type="submission" date="2014-11" db="EMBL/GenBank/DDBJ databases">
        <title>Genetic blueprint of the zoonotic pathogen Toxocara canis.</title>
        <authorList>
            <person name="Zhu X.-Q."/>
            <person name="Korhonen P.K."/>
            <person name="Cai H."/>
            <person name="Young N.D."/>
            <person name="Nejsum P."/>
            <person name="von Samson-Himmelstjerna G."/>
            <person name="Boag P.R."/>
            <person name="Tan P."/>
            <person name="Li Q."/>
            <person name="Min J."/>
            <person name="Yang Y."/>
            <person name="Wang X."/>
            <person name="Fang X."/>
            <person name="Hall R.S."/>
            <person name="Hofmann A."/>
            <person name="Sternberg P.W."/>
            <person name="Jex A.R."/>
            <person name="Gasser R.B."/>
        </authorList>
    </citation>
    <scope>NUCLEOTIDE SEQUENCE [LARGE SCALE GENOMIC DNA]</scope>
    <source>
        <strain evidence="1">PN_DK_2014</strain>
    </source>
</reference>
<dbReference type="EMBL" id="JPKZ01002083">
    <property type="protein sequence ID" value="KHN78582.1"/>
    <property type="molecule type" value="Genomic_DNA"/>
</dbReference>
<dbReference type="Proteomes" id="UP000031036">
    <property type="component" value="Unassembled WGS sequence"/>
</dbReference>
<comment type="caution">
    <text evidence="1">The sequence shown here is derived from an EMBL/GenBank/DDBJ whole genome shotgun (WGS) entry which is preliminary data.</text>
</comment>
<name>A0A0B2VAU8_TOXCA</name>
<dbReference type="AlphaFoldDB" id="A0A0B2VAU8"/>
<sequence length="74" mass="8422">MCRHEFWELNGVDFTFSNSFPGPVRVIFLLKPEGVLQRALEVGYRGITENCKYKEDSFMVGGHLKTEALSVGRL</sequence>
<evidence type="ECO:0000313" key="2">
    <source>
        <dbReference type="Proteomes" id="UP000031036"/>
    </source>
</evidence>
<keyword evidence="2" id="KW-1185">Reference proteome</keyword>